<gene>
    <name evidence="2" type="ORF">L596_027712</name>
</gene>
<feature type="compositionally biased region" description="Basic and acidic residues" evidence="1">
    <location>
        <begin position="21"/>
        <end position="33"/>
    </location>
</feature>
<proteinExistence type="predicted"/>
<evidence type="ECO:0000256" key="1">
    <source>
        <dbReference type="SAM" id="MobiDB-lite"/>
    </source>
</evidence>
<evidence type="ECO:0000313" key="3">
    <source>
        <dbReference type="Proteomes" id="UP000298663"/>
    </source>
</evidence>
<protein>
    <submittedName>
        <fullName evidence="2">Uncharacterized protein</fullName>
    </submittedName>
</protein>
<accession>A0A4U5LWB2</accession>
<feature type="compositionally biased region" description="Basic residues" evidence="1">
    <location>
        <begin position="52"/>
        <end position="67"/>
    </location>
</feature>
<sequence>MLPPRGKVRNLPTAKVNNGSRRPEGAKRQEFLHRRSVRRSFSRDAFSGRSKMINHKQHERNSTRNKHLKELLQQERRPTDKSPLTAGGRCLPFEARRVDLCVSRDEQLRNWSLRNFLKGLLGLKSISNCQKYAREDRK</sequence>
<comment type="caution">
    <text evidence="2">The sequence shown here is derived from an EMBL/GenBank/DDBJ whole genome shotgun (WGS) entry which is preliminary data.</text>
</comment>
<dbReference type="Proteomes" id="UP000298663">
    <property type="component" value="Unassembled WGS sequence"/>
</dbReference>
<organism evidence="2 3">
    <name type="scientific">Steinernema carpocapsae</name>
    <name type="common">Entomopathogenic nematode</name>
    <dbReference type="NCBI Taxonomy" id="34508"/>
    <lineage>
        <taxon>Eukaryota</taxon>
        <taxon>Metazoa</taxon>
        <taxon>Ecdysozoa</taxon>
        <taxon>Nematoda</taxon>
        <taxon>Chromadorea</taxon>
        <taxon>Rhabditida</taxon>
        <taxon>Tylenchina</taxon>
        <taxon>Panagrolaimomorpha</taxon>
        <taxon>Strongyloidoidea</taxon>
        <taxon>Steinernematidae</taxon>
        <taxon>Steinernema</taxon>
    </lineage>
</organism>
<reference evidence="2 3" key="2">
    <citation type="journal article" date="2019" name="G3 (Bethesda)">
        <title>Hybrid Assembly of the Genome of the Entomopathogenic Nematode Steinernema carpocapsae Identifies the X-Chromosome.</title>
        <authorList>
            <person name="Serra L."/>
            <person name="Macchietto M."/>
            <person name="Macias-Munoz A."/>
            <person name="McGill C.J."/>
            <person name="Rodriguez I.M."/>
            <person name="Rodriguez B."/>
            <person name="Murad R."/>
            <person name="Mortazavi A."/>
        </authorList>
    </citation>
    <scope>NUCLEOTIDE SEQUENCE [LARGE SCALE GENOMIC DNA]</scope>
    <source>
        <strain evidence="2 3">ALL</strain>
    </source>
</reference>
<dbReference type="AlphaFoldDB" id="A0A4U5LWB2"/>
<keyword evidence="3" id="KW-1185">Reference proteome</keyword>
<feature type="region of interest" description="Disordered" evidence="1">
    <location>
        <begin position="1"/>
        <end position="67"/>
    </location>
</feature>
<evidence type="ECO:0000313" key="2">
    <source>
        <dbReference type="EMBL" id="TKR60469.1"/>
    </source>
</evidence>
<reference evidence="2 3" key="1">
    <citation type="journal article" date="2015" name="Genome Biol.">
        <title>Comparative genomics of Steinernema reveals deeply conserved gene regulatory networks.</title>
        <authorList>
            <person name="Dillman A.R."/>
            <person name="Macchietto M."/>
            <person name="Porter C.F."/>
            <person name="Rogers A."/>
            <person name="Williams B."/>
            <person name="Antoshechkin I."/>
            <person name="Lee M.M."/>
            <person name="Goodwin Z."/>
            <person name="Lu X."/>
            <person name="Lewis E.E."/>
            <person name="Goodrich-Blair H."/>
            <person name="Stock S.P."/>
            <person name="Adams B.J."/>
            <person name="Sternberg P.W."/>
            <person name="Mortazavi A."/>
        </authorList>
    </citation>
    <scope>NUCLEOTIDE SEQUENCE [LARGE SCALE GENOMIC DNA]</scope>
    <source>
        <strain evidence="2 3">ALL</strain>
    </source>
</reference>
<name>A0A4U5LWB2_STECR</name>
<dbReference type="EMBL" id="AZBU02000011">
    <property type="protein sequence ID" value="TKR60469.1"/>
    <property type="molecule type" value="Genomic_DNA"/>
</dbReference>